<evidence type="ECO:0000259" key="17">
    <source>
        <dbReference type="Pfam" id="PF00593"/>
    </source>
</evidence>
<evidence type="ECO:0000256" key="5">
    <source>
        <dbReference type="ARBA" id="ARBA00022692"/>
    </source>
</evidence>
<evidence type="ECO:0000259" key="18">
    <source>
        <dbReference type="Pfam" id="PF07715"/>
    </source>
</evidence>
<dbReference type="Proteomes" id="UP000619041">
    <property type="component" value="Unassembled WGS sequence"/>
</dbReference>
<comment type="similarity">
    <text evidence="12 14">Belongs to the TonB-dependent receptor family.</text>
</comment>
<evidence type="ECO:0000256" key="8">
    <source>
        <dbReference type="ARBA" id="ARBA00023065"/>
    </source>
</evidence>
<evidence type="ECO:0000256" key="13">
    <source>
        <dbReference type="PROSITE-ProRule" id="PRU10144"/>
    </source>
</evidence>
<keyword evidence="19" id="KW-0675">Receptor</keyword>
<dbReference type="InterPro" id="IPR000531">
    <property type="entry name" value="Beta-barrel_TonB"/>
</dbReference>
<feature type="compositionally biased region" description="Low complexity" evidence="15">
    <location>
        <begin position="36"/>
        <end position="48"/>
    </location>
</feature>
<keyword evidence="2 12" id="KW-0813">Transport</keyword>
<evidence type="ECO:0000313" key="20">
    <source>
        <dbReference type="Proteomes" id="UP000619041"/>
    </source>
</evidence>
<dbReference type="Pfam" id="PF00593">
    <property type="entry name" value="TonB_dep_Rec_b-barrel"/>
    <property type="match status" value="1"/>
</dbReference>
<dbReference type="RefSeq" id="WP_188643895.1">
    <property type="nucleotide sequence ID" value="NZ_BMKL01000001.1"/>
</dbReference>
<dbReference type="Gene3D" id="2.40.170.20">
    <property type="entry name" value="TonB-dependent receptor, beta-barrel domain"/>
    <property type="match status" value="3"/>
</dbReference>
<name>A0ABQ1S5H6_9SPHN</name>
<comment type="subcellular location">
    <subcellularLocation>
        <location evidence="1 12">Cell outer membrane</location>
        <topology evidence="1 12">Multi-pass membrane protein</topology>
    </subcellularLocation>
</comment>
<evidence type="ECO:0000256" key="4">
    <source>
        <dbReference type="ARBA" id="ARBA00022496"/>
    </source>
</evidence>
<dbReference type="InterPro" id="IPR010917">
    <property type="entry name" value="TonB_rcpt_CS"/>
</dbReference>
<dbReference type="PROSITE" id="PS01156">
    <property type="entry name" value="TONB_DEPENDENT_REC_2"/>
    <property type="match status" value="1"/>
</dbReference>
<evidence type="ECO:0000313" key="19">
    <source>
        <dbReference type="EMBL" id="GGD90248.1"/>
    </source>
</evidence>
<keyword evidence="10 12" id="KW-0472">Membrane</keyword>
<comment type="caution">
    <text evidence="19">The sequence shown here is derived from an EMBL/GenBank/DDBJ whole genome shotgun (WGS) entry which is preliminary data.</text>
</comment>
<evidence type="ECO:0000256" key="3">
    <source>
        <dbReference type="ARBA" id="ARBA00022452"/>
    </source>
</evidence>
<keyword evidence="20" id="KW-1185">Reference proteome</keyword>
<evidence type="ECO:0000256" key="14">
    <source>
        <dbReference type="RuleBase" id="RU003357"/>
    </source>
</evidence>
<feature type="region of interest" description="Disordered" evidence="15">
    <location>
        <begin position="36"/>
        <end position="56"/>
    </location>
</feature>
<dbReference type="PANTHER" id="PTHR32552">
    <property type="entry name" value="FERRICHROME IRON RECEPTOR-RELATED"/>
    <property type="match status" value="1"/>
</dbReference>
<reference evidence="20" key="1">
    <citation type="journal article" date="2019" name="Int. J. Syst. Evol. Microbiol.">
        <title>The Global Catalogue of Microorganisms (GCM) 10K type strain sequencing project: providing services to taxonomists for standard genome sequencing and annotation.</title>
        <authorList>
            <consortium name="The Broad Institute Genomics Platform"/>
            <consortium name="The Broad Institute Genome Sequencing Center for Infectious Disease"/>
            <person name="Wu L."/>
            <person name="Ma J."/>
        </authorList>
    </citation>
    <scope>NUCLEOTIDE SEQUENCE [LARGE SCALE GENOMIC DNA]</scope>
    <source>
        <strain evidence="20">CGMCC 1.15959</strain>
    </source>
</reference>
<evidence type="ECO:0000256" key="15">
    <source>
        <dbReference type="SAM" id="MobiDB-lite"/>
    </source>
</evidence>
<sequence>MTKTVSGFAGSARFVLLAGVATLAFPVAAQAQSTDAQDAQAQTNSDADNYSDAQDAGTGNEIIVTATKREQTLQETPVAVSVTTAETIERAQIRDVTDLASVVPSLKVSQNQSQFATRYSIRGFGTDGNNLGLEPSVAMFVDGVYRSRAVAQISDLPDIQRVEVLRGPQSTLFGKNASAGVISIVTREPSFDFGGSVEASYGNYDAMVVKGYLTGPITDTVAASIAGGYNRRDGYLTNAYNGDDVNDRNRYFVRGQLLLEPSDTFKFRVIGDYDAINEKCCGVLNVQPSAATLAIRAVGGDVNDYRTPFADVIYSDVVPDSKVRNWGVSGQGDLELGALTLTSITAYRQTKLNADQDVDFTSARSATGANVGQAKLKTFTQELRLASDFDGPVNFLVGGYYFNEDVNTADQIVYGEDFREYANILIGGPAVVTSPPNDFAVDSLEGTISALTGQNYINKFFQPGQGFFNRMTQKDEAFSIFGNVDFEVTDGLTITLGANYTDDRKKVVTDSVSTDVFSGLDLTAIGRTAIYQQGLATQVGTLLGLGRLATGAEIQAFAGANPAAFAAVNTGVQAFAAANARNPAVNPLLALRPLQFLPPFQNCPNAVEDCRTHDSDWSYTARIAYEISPTLNMYASYATGFKASSFNLSRDSRPTEADAAALRQQGLAVTNLAAGSRFAEPEDSTVYELGLKGNWGLAAANLTFFQQSIKNFQTNTFTGTGFIFSNADEQSTFGVEFDGYVRPIKPLTLSLAMTYLDPKYDSFVNSPFGDLSGESIVTIPKLSAVFGAQWDQELGNGDNLILRSDFSYSAPVQVVQGLPGFIVINPDGSRDFGPALAAARPFRAEVNDLNASITYAMQNGLEVSLWGRNLLDDRNITTVFDSVAQKGSISGYSNQPRTYGVSARFKF</sequence>
<keyword evidence="4" id="KW-0410">Iron transport</keyword>
<organism evidence="19 20">
    <name type="scientific">Tsuneonella deserti</name>
    <dbReference type="NCBI Taxonomy" id="2035528"/>
    <lineage>
        <taxon>Bacteria</taxon>
        <taxon>Pseudomonadati</taxon>
        <taxon>Pseudomonadota</taxon>
        <taxon>Alphaproteobacteria</taxon>
        <taxon>Sphingomonadales</taxon>
        <taxon>Erythrobacteraceae</taxon>
        <taxon>Tsuneonella</taxon>
    </lineage>
</organism>
<dbReference type="InterPro" id="IPR039426">
    <property type="entry name" value="TonB-dep_rcpt-like"/>
</dbReference>
<dbReference type="PROSITE" id="PS52016">
    <property type="entry name" value="TONB_DEPENDENT_REC_3"/>
    <property type="match status" value="1"/>
</dbReference>
<proteinExistence type="inferred from homology"/>
<feature type="short sequence motif" description="TonB C-terminal box" evidence="13">
    <location>
        <begin position="890"/>
        <end position="907"/>
    </location>
</feature>
<dbReference type="Pfam" id="PF07715">
    <property type="entry name" value="Plug"/>
    <property type="match status" value="1"/>
</dbReference>
<dbReference type="PANTHER" id="PTHR32552:SF81">
    <property type="entry name" value="TONB-DEPENDENT OUTER MEMBRANE RECEPTOR"/>
    <property type="match status" value="1"/>
</dbReference>
<gene>
    <name evidence="19" type="ORF">GCM10011515_07330</name>
</gene>
<evidence type="ECO:0000256" key="16">
    <source>
        <dbReference type="SAM" id="SignalP"/>
    </source>
</evidence>
<dbReference type="EMBL" id="BMKL01000001">
    <property type="protein sequence ID" value="GGD90248.1"/>
    <property type="molecule type" value="Genomic_DNA"/>
</dbReference>
<evidence type="ECO:0000256" key="2">
    <source>
        <dbReference type="ARBA" id="ARBA00022448"/>
    </source>
</evidence>
<evidence type="ECO:0000256" key="11">
    <source>
        <dbReference type="ARBA" id="ARBA00023237"/>
    </source>
</evidence>
<keyword evidence="6 16" id="KW-0732">Signal</keyword>
<dbReference type="SUPFAM" id="SSF56935">
    <property type="entry name" value="Porins"/>
    <property type="match status" value="1"/>
</dbReference>
<evidence type="ECO:0000256" key="7">
    <source>
        <dbReference type="ARBA" id="ARBA00023004"/>
    </source>
</evidence>
<evidence type="ECO:0000256" key="12">
    <source>
        <dbReference type="PROSITE-ProRule" id="PRU01360"/>
    </source>
</evidence>
<evidence type="ECO:0000256" key="9">
    <source>
        <dbReference type="ARBA" id="ARBA00023077"/>
    </source>
</evidence>
<evidence type="ECO:0000256" key="6">
    <source>
        <dbReference type="ARBA" id="ARBA00022729"/>
    </source>
</evidence>
<keyword evidence="11 12" id="KW-0998">Cell outer membrane</keyword>
<keyword evidence="5 12" id="KW-0812">Transmembrane</keyword>
<keyword evidence="3 12" id="KW-1134">Transmembrane beta strand</keyword>
<protein>
    <submittedName>
        <fullName evidence="19">TonB-dependent receptor</fullName>
    </submittedName>
</protein>
<feature type="domain" description="TonB-dependent receptor plug" evidence="18">
    <location>
        <begin position="73"/>
        <end position="181"/>
    </location>
</feature>
<feature type="chain" id="PRO_5045556554" evidence="16">
    <location>
        <begin position="32"/>
        <end position="907"/>
    </location>
</feature>
<dbReference type="InterPro" id="IPR036942">
    <property type="entry name" value="Beta-barrel_TonB_sf"/>
</dbReference>
<keyword evidence="9 14" id="KW-0798">TonB box</keyword>
<feature type="signal peptide" evidence="16">
    <location>
        <begin position="1"/>
        <end position="31"/>
    </location>
</feature>
<accession>A0ABQ1S5H6</accession>
<evidence type="ECO:0000256" key="10">
    <source>
        <dbReference type="ARBA" id="ARBA00023136"/>
    </source>
</evidence>
<dbReference type="InterPro" id="IPR012910">
    <property type="entry name" value="Plug_dom"/>
</dbReference>
<evidence type="ECO:0000256" key="1">
    <source>
        <dbReference type="ARBA" id="ARBA00004571"/>
    </source>
</evidence>
<keyword evidence="8" id="KW-0406">Ion transport</keyword>
<keyword evidence="7" id="KW-0408">Iron</keyword>
<feature type="domain" description="TonB-dependent receptor-like beta-barrel" evidence="17">
    <location>
        <begin position="317"/>
        <end position="870"/>
    </location>
</feature>